<name>A0A382ZXN2_9ZZZZ</name>
<organism evidence="2">
    <name type="scientific">marine metagenome</name>
    <dbReference type="NCBI Taxonomy" id="408172"/>
    <lineage>
        <taxon>unclassified sequences</taxon>
        <taxon>metagenomes</taxon>
        <taxon>ecological metagenomes</taxon>
    </lineage>
</organism>
<evidence type="ECO:0000256" key="1">
    <source>
        <dbReference type="SAM" id="MobiDB-lite"/>
    </source>
</evidence>
<proteinExistence type="predicted"/>
<feature type="region of interest" description="Disordered" evidence="1">
    <location>
        <begin position="1"/>
        <end position="65"/>
    </location>
</feature>
<evidence type="ECO:0000313" key="2">
    <source>
        <dbReference type="EMBL" id="SVE00211.1"/>
    </source>
</evidence>
<dbReference type="EMBL" id="UINC01187472">
    <property type="protein sequence ID" value="SVE00211.1"/>
    <property type="molecule type" value="Genomic_DNA"/>
</dbReference>
<gene>
    <name evidence="2" type="ORF">METZ01_LOCUS453065</name>
</gene>
<dbReference type="AlphaFoldDB" id="A0A382ZXN2"/>
<feature type="compositionally biased region" description="Low complexity" evidence="1">
    <location>
        <begin position="32"/>
        <end position="41"/>
    </location>
</feature>
<feature type="non-terminal residue" evidence="2">
    <location>
        <position position="1"/>
    </location>
</feature>
<protein>
    <submittedName>
        <fullName evidence="2">Uncharacterized protein</fullName>
    </submittedName>
</protein>
<accession>A0A382ZXN2</accession>
<reference evidence="2" key="1">
    <citation type="submission" date="2018-05" db="EMBL/GenBank/DDBJ databases">
        <authorList>
            <person name="Lanie J.A."/>
            <person name="Ng W.-L."/>
            <person name="Kazmierczak K.M."/>
            <person name="Andrzejewski T.M."/>
            <person name="Davidsen T.M."/>
            <person name="Wayne K.J."/>
            <person name="Tettelin H."/>
            <person name="Glass J.I."/>
            <person name="Rusch D."/>
            <person name="Podicherti R."/>
            <person name="Tsui H.-C.T."/>
            <person name="Winkler M.E."/>
        </authorList>
    </citation>
    <scope>NUCLEOTIDE SEQUENCE</scope>
</reference>
<feature type="compositionally biased region" description="Basic and acidic residues" evidence="1">
    <location>
        <begin position="7"/>
        <end position="17"/>
    </location>
</feature>
<sequence length="117" mass="12581">VRGVAHASDRAKGDHRSGAGLSRDSVERWPHQSGPSQPSGSARTASAGDLLKGLGRGAGTPLPHRLSGALPGWPLRFNVDAVSIPDETQGLRSLPIASRQRREFWPNNSQHLPRRLI</sequence>